<comment type="caution">
    <text evidence="5">The sequence shown here is derived from an EMBL/GenBank/DDBJ whole genome shotgun (WGS) entry which is preliminary data.</text>
</comment>
<evidence type="ECO:0000256" key="4">
    <source>
        <dbReference type="RuleBase" id="RU003560"/>
    </source>
</evidence>
<accession>A0A523RQH7</accession>
<keyword evidence="5" id="KW-0808">Transferase</keyword>
<dbReference type="PANTHER" id="PTHR45688:SF13">
    <property type="entry name" value="ALANINE--GLYOXYLATE AMINOTRANSFERASE 2-LIKE"/>
    <property type="match status" value="1"/>
</dbReference>
<reference evidence="5 6" key="1">
    <citation type="submission" date="2019-03" db="EMBL/GenBank/DDBJ databases">
        <title>Metabolic potential of uncultured bacteria and archaea associated with petroleum seepage in deep-sea sediments.</title>
        <authorList>
            <person name="Dong X."/>
            <person name="Hubert C."/>
        </authorList>
    </citation>
    <scope>NUCLEOTIDE SEQUENCE [LARGE SCALE GENOMIC DNA]</scope>
    <source>
        <strain evidence="5">E44_bin7</strain>
    </source>
</reference>
<protein>
    <submittedName>
        <fullName evidence="5">Aspartate aminotransferase family protein</fullName>
    </submittedName>
</protein>
<keyword evidence="3 4" id="KW-0663">Pyridoxal phosphate</keyword>
<dbReference type="GO" id="GO:0030170">
    <property type="term" value="F:pyridoxal phosphate binding"/>
    <property type="evidence" value="ECO:0007669"/>
    <property type="project" value="InterPro"/>
</dbReference>
<dbReference type="EMBL" id="SOKJ01000386">
    <property type="protein sequence ID" value="TET08008.1"/>
    <property type="molecule type" value="Genomic_DNA"/>
</dbReference>
<evidence type="ECO:0000256" key="2">
    <source>
        <dbReference type="ARBA" id="ARBA00008954"/>
    </source>
</evidence>
<gene>
    <name evidence="5" type="ORF">E3J84_06700</name>
</gene>
<comment type="cofactor">
    <cofactor evidence="1">
        <name>pyridoxal 5'-phosphate</name>
        <dbReference type="ChEBI" id="CHEBI:597326"/>
    </cofactor>
</comment>
<dbReference type="Gene3D" id="3.90.1150.10">
    <property type="entry name" value="Aspartate Aminotransferase, domain 1"/>
    <property type="match status" value="1"/>
</dbReference>
<dbReference type="AlphaFoldDB" id="A0A523RQH7"/>
<dbReference type="InterPro" id="IPR015422">
    <property type="entry name" value="PyrdxlP-dep_Trfase_small"/>
</dbReference>
<evidence type="ECO:0000313" key="5">
    <source>
        <dbReference type="EMBL" id="TET08008.1"/>
    </source>
</evidence>
<dbReference type="Gene3D" id="3.40.640.10">
    <property type="entry name" value="Type I PLP-dependent aspartate aminotransferase-like (Major domain)"/>
    <property type="match status" value="1"/>
</dbReference>
<comment type="similarity">
    <text evidence="2 4">Belongs to the class-III pyridoxal-phosphate-dependent aminotransferase family.</text>
</comment>
<dbReference type="InterPro" id="IPR005814">
    <property type="entry name" value="Aminotrans_3"/>
</dbReference>
<name>A0A523RQH7_UNCAE</name>
<evidence type="ECO:0000256" key="3">
    <source>
        <dbReference type="ARBA" id="ARBA00022898"/>
    </source>
</evidence>
<dbReference type="GO" id="GO:0008483">
    <property type="term" value="F:transaminase activity"/>
    <property type="evidence" value="ECO:0007669"/>
    <property type="project" value="UniProtKB-KW"/>
</dbReference>
<organism evidence="5 6">
    <name type="scientific">Aerophobetes bacterium</name>
    <dbReference type="NCBI Taxonomy" id="2030807"/>
    <lineage>
        <taxon>Bacteria</taxon>
        <taxon>Candidatus Aerophobota</taxon>
    </lineage>
</organism>
<proteinExistence type="inferred from homology"/>
<dbReference type="PROSITE" id="PS00600">
    <property type="entry name" value="AA_TRANSFER_CLASS_3"/>
    <property type="match status" value="1"/>
</dbReference>
<dbReference type="PANTHER" id="PTHR45688">
    <property type="match status" value="1"/>
</dbReference>
<evidence type="ECO:0000256" key="1">
    <source>
        <dbReference type="ARBA" id="ARBA00001933"/>
    </source>
</evidence>
<dbReference type="FunFam" id="3.40.640.10:FF:000004">
    <property type="entry name" value="Acetylornithine aminotransferase"/>
    <property type="match status" value="1"/>
</dbReference>
<keyword evidence="5" id="KW-0032">Aminotransferase</keyword>
<evidence type="ECO:0000313" key="6">
    <source>
        <dbReference type="Proteomes" id="UP000316360"/>
    </source>
</evidence>
<dbReference type="Proteomes" id="UP000316360">
    <property type="component" value="Unassembled WGS sequence"/>
</dbReference>
<dbReference type="SUPFAM" id="SSF53383">
    <property type="entry name" value="PLP-dependent transferases"/>
    <property type="match status" value="1"/>
</dbReference>
<dbReference type="InterPro" id="IPR015424">
    <property type="entry name" value="PyrdxlP-dep_Trfase"/>
</dbReference>
<dbReference type="CDD" id="cd00610">
    <property type="entry name" value="OAT_like"/>
    <property type="match status" value="1"/>
</dbReference>
<dbReference type="InterPro" id="IPR015421">
    <property type="entry name" value="PyrdxlP-dep_Trfase_major"/>
</dbReference>
<dbReference type="Pfam" id="PF00202">
    <property type="entry name" value="Aminotran_3"/>
    <property type="match status" value="1"/>
</dbReference>
<dbReference type="PIRSF" id="PIRSF000521">
    <property type="entry name" value="Transaminase_4ab_Lys_Orn"/>
    <property type="match status" value="1"/>
</dbReference>
<sequence length="432" mass="47471">MKYTEKELVEKTKKYSTPLPGFTPLVMEEAKGSIVKDINGKEYIDGISICAGPATVGSAHPKVVNAVIEQVKKLPGASPWCINIPRVELAEKLSKILPPGLNKFHFFCGGGEAVEFAIRTAIRSSKKKEVIGLYTAYHGTSLGLLSLGGTWNRKGLPIVPGFRQIPPAYCYRCFYEKEYPKCDLECAKALESIIQYGSYQDVAVFILEPMMGVGGHVIPPKEYFKIMREICDNCQVLLIFDEIQTGFGRTGKMWAADYYDVNPDIMVIGKAMGGGIPVSAAIFREGMVLPPEEEAESLNTFSGSALACAAASAVVDIVIEENLSQKATETGAFMMERLKEIEDKHPLIGDIRGAGLFIGVELVKDRKTKERATQEAKRVVEECRKRGVLLMLSYNGKGNVVKIKPPLNIEKNLAEKIVDVLDESLGVVERNI</sequence>
<dbReference type="InterPro" id="IPR049704">
    <property type="entry name" value="Aminotrans_3_PPA_site"/>
</dbReference>